<proteinExistence type="predicted"/>
<accession>A0AAD7NL81</accession>
<sequence>MSFINARPDSPPPRSPSPDVVLAPLPPPRRRSARAHLSLEGNSPRPRLPLTLARIEKPLVSMRSCGDLRQSQTPRSASRSVVSAPPTPRAIAPSSPSASTFRRTHKRTLSFAVPYRSPPASPTFASPPPPVPPIPEFVLSPTDKKPVLHTVAPAPTRVTHIYLPEWEQFTVTPDFASPAPRKKRTSMPGRRAGGAPPAMTCSGYLALHNSTQRLNQVVAL</sequence>
<keyword evidence="3" id="KW-1185">Reference proteome</keyword>
<feature type="region of interest" description="Disordered" evidence="1">
    <location>
        <begin position="1"/>
        <end position="104"/>
    </location>
</feature>
<comment type="caution">
    <text evidence="2">The sequence shown here is derived from an EMBL/GenBank/DDBJ whole genome shotgun (WGS) entry which is preliminary data.</text>
</comment>
<name>A0AAD7NL81_9AGAR</name>
<evidence type="ECO:0000313" key="2">
    <source>
        <dbReference type="EMBL" id="KAJ7765011.1"/>
    </source>
</evidence>
<protein>
    <submittedName>
        <fullName evidence="2">Uncharacterized protein</fullName>
    </submittedName>
</protein>
<evidence type="ECO:0000313" key="3">
    <source>
        <dbReference type="Proteomes" id="UP001215280"/>
    </source>
</evidence>
<evidence type="ECO:0000256" key="1">
    <source>
        <dbReference type="SAM" id="MobiDB-lite"/>
    </source>
</evidence>
<dbReference type="AlphaFoldDB" id="A0AAD7NL81"/>
<feature type="compositionally biased region" description="Low complexity" evidence="1">
    <location>
        <begin position="89"/>
        <end position="99"/>
    </location>
</feature>
<reference evidence="2" key="1">
    <citation type="submission" date="2023-03" db="EMBL/GenBank/DDBJ databases">
        <title>Massive genome expansion in bonnet fungi (Mycena s.s.) driven by repeated elements and novel gene families across ecological guilds.</title>
        <authorList>
            <consortium name="Lawrence Berkeley National Laboratory"/>
            <person name="Harder C.B."/>
            <person name="Miyauchi S."/>
            <person name="Viragh M."/>
            <person name="Kuo A."/>
            <person name="Thoen E."/>
            <person name="Andreopoulos B."/>
            <person name="Lu D."/>
            <person name="Skrede I."/>
            <person name="Drula E."/>
            <person name="Henrissat B."/>
            <person name="Morin E."/>
            <person name="Kohler A."/>
            <person name="Barry K."/>
            <person name="LaButti K."/>
            <person name="Morin E."/>
            <person name="Salamov A."/>
            <person name="Lipzen A."/>
            <person name="Mereny Z."/>
            <person name="Hegedus B."/>
            <person name="Baldrian P."/>
            <person name="Stursova M."/>
            <person name="Weitz H."/>
            <person name="Taylor A."/>
            <person name="Grigoriev I.V."/>
            <person name="Nagy L.G."/>
            <person name="Martin F."/>
            <person name="Kauserud H."/>
        </authorList>
    </citation>
    <scope>NUCLEOTIDE SEQUENCE</scope>
    <source>
        <strain evidence="2">CBHHK188m</strain>
    </source>
</reference>
<dbReference type="Proteomes" id="UP001215280">
    <property type="component" value="Unassembled WGS sequence"/>
</dbReference>
<gene>
    <name evidence="2" type="ORF">DFH07DRAFT_770274</name>
</gene>
<feature type="compositionally biased region" description="Polar residues" evidence="1">
    <location>
        <begin position="69"/>
        <end position="81"/>
    </location>
</feature>
<dbReference type="EMBL" id="JARJLG010000036">
    <property type="protein sequence ID" value="KAJ7765011.1"/>
    <property type="molecule type" value="Genomic_DNA"/>
</dbReference>
<organism evidence="2 3">
    <name type="scientific">Mycena maculata</name>
    <dbReference type="NCBI Taxonomy" id="230809"/>
    <lineage>
        <taxon>Eukaryota</taxon>
        <taxon>Fungi</taxon>
        <taxon>Dikarya</taxon>
        <taxon>Basidiomycota</taxon>
        <taxon>Agaricomycotina</taxon>
        <taxon>Agaricomycetes</taxon>
        <taxon>Agaricomycetidae</taxon>
        <taxon>Agaricales</taxon>
        <taxon>Marasmiineae</taxon>
        <taxon>Mycenaceae</taxon>
        <taxon>Mycena</taxon>
    </lineage>
</organism>
<feature type="region of interest" description="Disordered" evidence="1">
    <location>
        <begin position="174"/>
        <end position="196"/>
    </location>
</feature>